<comment type="caution">
    <text evidence="10">Lacks conserved residue(s) required for the propagation of feature annotation.</text>
</comment>
<comment type="subcellular location">
    <subcellularLocation>
        <location evidence="1 9">Cell membrane</location>
        <topology evidence="1 9">Multi-pass membrane protein</topology>
    </subcellularLocation>
</comment>
<dbReference type="InterPro" id="IPR035906">
    <property type="entry name" value="MetI-like_sf"/>
</dbReference>
<feature type="transmembrane region" description="Helical" evidence="9">
    <location>
        <begin position="12"/>
        <end position="36"/>
    </location>
</feature>
<evidence type="ECO:0000259" key="11">
    <source>
        <dbReference type="PROSITE" id="PS50928"/>
    </source>
</evidence>
<evidence type="ECO:0000256" key="7">
    <source>
        <dbReference type="ARBA" id="ARBA00022989"/>
    </source>
</evidence>
<dbReference type="PANTHER" id="PTHR30425:SF1">
    <property type="entry name" value="PHOSPHATE TRANSPORT SYSTEM PERMEASE PROTEIN PSTC"/>
    <property type="match status" value="1"/>
</dbReference>
<dbReference type="Pfam" id="PF00528">
    <property type="entry name" value="BPD_transp_1"/>
    <property type="match status" value="1"/>
</dbReference>
<feature type="transmembrane region" description="Helical" evidence="9">
    <location>
        <begin position="143"/>
        <end position="163"/>
    </location>
</feature>
<reference evidence="12" key="1">
    <citation type="submission" date="2020-07" db="EMBL/GenBank/DDBJ databases">
        <title>Koleobacter methoxysyntrophicus gen. nov., sp. nov., a novel anaerobic bacterium isolated from deep subsurface oil field and proposal of Koleobacterales ord. nov. in the phylum Firmicutes.</title>
        <authorList>
            <person name="Sakamoto S."/>
            <person name="Tamaki H."/>
        </authorList>
    </citation>
    <scope>NUCLEOTIDE SEQUENCE</scope>
    <source>
        <strain evidence="12">NRmbB1</strain>
    </source>
</reference>
<protein>
    <recommendedName>
        <fullName evidence="10">Phosphate transport system permease protein</fullName>
    </recommendedName>
</protein>
<keyword evidence="5 10" id="KW-0592">Phosphate transport</keyword>
<dbReference type="GO" id="GO:0006817">
    <property type="term" value="P:phosphate ion transport"/>
    <property type="evidence" value="ECO:0007669"/>
    <property type="project" value="UniProtKB-KW"/>
</dbReference>
<dbReference type="Proteomes" id="UP000662904">
    <property type="component" value="Chromosome"/>
</dbReference>
<dbReference type="InterPro" id="IPR000515">
    <property type="entry name" value="MetI-like"/>
</dbReference>
<dbReference type="NCBIfam" id="TIGR02138">
    <property type="entry name" value="phosphate_pstC"/>
    <property type="match status" value="1"/>
</dbReference>
<keyword evidence="6 9" id="KW-0812">Transmembrane</keyword>
<dbReference type="PANTHER" id="PTHR30425">
    <property type="entry name" value="PHOSPHATE TRANSPORT SYSTEM PERMEASE PROTEIN PST"/>
    <property type="match status" value="1"/>
</dbReference>
<feature type="transmembrane region" description="Helical" evidence="9">
    <location>
        <begin position="110"/>
        <end position="131"/>
    </location>
</feature>
<gene>
    <name evidence="12" type="primary">pstC1</name>
    <name evidence="12" type="ORF">H0A61_00709</name>
</gene>
<dbReference type="RefSeq" id="WP_206708600.1">
    <property type="nucleotide sequence ID" value="NZ_CP059066.1"/>
</dbReference>
<evidence type="ECO:0000256" key="1">
    <source>
        <dbReference type="ARBA" id="ARBA00004651"/>
    </source>
</evidence>
<keyword evidence="4 10" id="KW-1003">Cell membrane</keyword>
<evidence type="ECO:0000256" key="6">
    <source>
        <dbReference type="ARBA" id="ARBA00022692"/>
    </source>
</evidence>
<sequence>MIRQRFKFKEEYIKWLLFCCASIAIAVIILITYFILKEGFPLIKKTGILHFVGGHIWHPLDGSFGLLPMIAGSIYVTLGSLILGVPLGLFTAVFLAEIAPKKAAEIFRPCIHLLAGIPSVIYGFYGLIVLVPLLRRYFGPPGFSITAASIILAIMILPTIINISEDAIRSVPKEYKEGSLALGATHWYTVRFVIIPAARSGIITSVILGMGRALGETMAVIMVAGNVAAFPKSIFDPVRTLTGNIAIEMGYAVGDHQRALFVTGIILFIMIMVLNFMVNLRPKRAGE</sequence>
<dbReference type="PROSITE" id="PS50928">
    <property type="entry name" value="ABC_TM1"/>
    <property type="match status" value="1"/>
</dbReference>
<evidence type="ECO:0000256" key="8">
    <source>
        <dbReference type="ARBA" id="ARBA00023136"/>
    </source>
</evidence>
<comment type="similarity">
    <text evidence="2 10">Belongs to the binding-protein-dependent transport system permease family. CysTW subfamily.</text>
</comment>
<dbReference type="InterPro" id="IPR051124">
    <property type="entry name" value="Phosphate_Transport_Permease"/>
</dbReference>
<organism evidence="12 13">
    <name type="scientific">Koleobacter methoxysyntrophicus</name>
    <dbReference type="NCBI Taxonomy" id="2751313"/>
    <lineage>
        <taxon>Bacteria</taxon>
        <taxon>Bacillati</taxon>
        <taxon>Bacillota</taxon>
        <taxon>Clostridia</taxon>
        <taxon>Koleobacterales</taxon>
        <taxon>Koleobacteraceae</taxon>
        <taxon>Koleobacter</taxon>
    </lineage>
</organism>
<dbReference type="Gene3D" id="1.10.3720.10">
    <property type="entry name" value="MetI-like"/>
    <property type="match status" value="1"/>
</dbReference>
<dbReference type="AlphaFoldDB" id="A0A8A0RLQ0"/>
<evidence type="ECO:0000256" key="4">
    <source>
        <dbReference type="ARBA" id="ARBA00022475"/>
    </source>
</evidence>
<proteinExistence type="inferred from homology"/>
<evidence type="ECO:0000313" key="12">
    <source>
        <dbReference type="EMBL" id="QSQ08387.1"/>
    </source>
</evidence>
<keyword evidence="7 9" id="KW-1133">Transmembrane helix</keyword>
<feature type="transmembrane region" description="Helical" evidence="9">
    <location>
        <begin position="74"/>
        <end position="98"/>
    </location>
</feature>
<evidence type="ECO:0000256" key="10">
    <source>
        <dbReference type="RuleBase" id="RU363054"/>
    </source>
</evidence>
<dbReference type="EMBL" id="CP059066">
    <property type="protein sequence ID" value="QSQ08387.1"/>
    <property type="molecule type" value="Genomic_DNA"/>
</dbReference>
<name>A0A8A0RLQ0_9FIRM</name>
<comment type="function">
    <text evidence="10">Part of the binding-protein-dependent transport system for phosphate; probably responsible for the translocation of the substrate across the membrane.</text>
</comment>
<dbReference type="GO" id="GO:0005886">
    <property type="term" value="C:plasma membrane"/>
    <property type="evidence" value="ECO:0007669"/>
    <property type="project" value="UniProtKB-SubCell"/>
</dbReference>
<dbReference type="GO" id="GO:0005315">
    <property type="term" value="F:phosphate transmembrane transporter activity"/>
    <property type="evidence" value="ECO:0007669"/>
    <property type="project" value="InterPro"/>
</dbReference>
<dbReference type="KEGG" id="kme:H0A61_00709"/>
<feature type="domain" description="ABC transmembrane type-1" evidence="11">
    <location>
        <begin position="70"/>
        <end position="278"/>
    </location>
</feature>
<dbReference type="CDD" id="cd06261">
    <property type="entry name" value="TM_PBP2"/>
    <property type="match status" value="1"/>
</dbReference>
<evidence type="ECO:0000256" key="5">
    <source>
        <dbReference type="ARBA" id="ARBA00022592"/>
    </source>
</evidence>
<dbReference type="InterPro" id="IPR011864">
    <property type="entry name" value="Phosphate_PstC"/>
</dbReference>
<dbReference type="SUPFAM" id="SSF161098">
    <property type="entry name" value="MetI-like"/>
    <property type="match status" value="1"/>
</dbReference>
<accession>A0A8A0RLQ0</accession>
<feature type="transmembrane region" description="Helical" evidence="9">
    <location>
        <begin position="259"/>
        <end position="278"/>
    </location>
</feature>
<evidence type="ECO:0000256" key="3">
    <source>
        <dbReference type="ARBA" id="ARBA00022448"/>
    </source>
</evidence>
<keyword evidence="3 9" id="KW-0813">Transport</keyword>
<keyword evidence="8 9" id="KW-0472">Membrane</keyword>
<keyword evidence="13" id="KW-1185">Reference proteome</keyword>
<evidence type="ECO:0000256" key="2">
    <source>
        <dbReference type="ARBA" id="ARBA00007069"/>
    </source>
</evidence>
<evidence type="ECO:0000313" key="13">
    <source>
        <dbReference type="Proteomes" id="UP000662904"/>
    </source>
</evidence>
<evidence type="ECO:0000256" key="9">
    <source>
        <dbReference type="RuleBase" id="RU363032"/>
    </source>
</evidence>